<dbReference type="PANTHER" id="PTHR33395:SF22">
    <property type="entry name" value="REVERSE TRANSCRIPTASE DOMAIN-CONTAINING PROTEIN"/>
    <property type="match status" value="1"/>
</dbReference>
<dbReference type="OrthoDB" id="416454at2759"/>
<reference evidence="3" key="1">
    <citation type="submission" date="2017-11" db="EMBL/GenBank/DDBJ databases">
        <authorList>
            <person name="Lima N.C."/>
            <person name="Parody-Merino A.M."/>
            <person name="Battley P.F."/>
            <person name="Fidler A.E."/>
            <person name="Prosdocimi F."/>
        </authorList>
    </citation>
    <scope>NUCLEOTIDE SEQUENCE [LARGE SCALE GENOMIC DNA]</scope>
</reference>
<feature type="compositionally biased region" description="Basic residues" evidence="1">
    <location>
        <begin position="1"/>
        <end position="13"/>
    </location>
</feature>
<proteinExistence type="predicted"/>
<accession>A0A2I0U3A5</accession>
<dbReference type="PANTHER" id="PTHR33395">
    <property type="entry name" value="TRANSCRIPTASE, PUTATIVE-RELATED-RELATED"/>
    <property type="match status" value="1"/>
</dbReference>
<organism evidence="2 3">
    <name type="scientific">Limosa lapponica baueri</name>
    <dbReference type="NCBI Taxonomy" id="1758121"/>
    <lineage>
        <taxon>Eukaryota</taxon>
        <taxon>Metazoa</taxon>
        <taxon>Chordata</taxon>
        <taxon>Craniata</taxon>
        <taxon>Vertebrata</taxon>
        <taxon>Euteleostomi</taxon>
        <taxon>Archelosauria</taxon>
        <taxon>Archosauria</taxon>
        <taxon>Dinosauria</taxon>
        <taxon>Saurischia</taxon>
        <taxon>Theropoda</taxon>
        <taxon>Coelurosauria</taxon>
        <taxon>Aves</taxon>
        <taxon>Neognathae</taxon>
        <taxon>Neoaves</taxon>
        <taxon>Charadriiformes</taxon>
        <taxon>Scolopacidae</taxon>
        <taxon>Limosa</taxon>
    </lineage>
</organism>
<name>A0A2I0U3A5_LIMLA</name>
<gene>
    <name evidence="2" type="ORF">llap_9185</name>
</gene>
<evidence type="ECO:0000313" key="3">
    <source>
        <dbReference type="Proteomes" id="UP000233556"/>
    </source>
</evidence>
<dbReference type="GO" id="GO:0031012">
    <property type="term" value="C:extracellular matrix"/>
    <property type="evidence" value="ECO:0007669"/>
    <property type="project" value="TreeGrafter"/>
</dbReference>
<dbReference type="EMBL" id="KZ506258">
    <property type="protein sequence ID" value="PKU40509.1"/>
    <property type="molecule type" value="Genomic_DNA"/>
</dbReference>
<sequence length="135" mass="15951">MHPARKKSGKKARTPAQMNKELLDKLKRKKEVYRGWKQGRVDWMEYRETVRAAENQIRQVKAQTELKLDRNIKDNKKNFYQFVRDKTREDMGPLWKETGDLVTQDMEKAEVVNDFFASVFTGKSSNHMAESKNRG</sequence>
<dbReference type="AlphaFoldDB" id="A0A2I0U3A5"/>
<dbReference type="GO" id="GO:0061343">
    <property type="term" value="P:cell adhesion involved in heart morphogenesis"/>
    <property type="evidence" value="ECO:0007669"/>
    <property type="project" value="TreeGrafter"/>
</dbReference>
<evidence type="ECO:0008006" key="4">
    <source>
        <dbReference type="Google" id="ProtNLM"/>
    </source>
</evidence>
<keyword evidence="3" id="KW-1185">Reference proteome</keyword>
<evidence type="ECO:0000313" key="2">
    <source>
        <dbReference type="EMBL" id="PKU40509.1"/>
    </source>
</evidence>
<reference evidence="3" key="2">
    <citation type="submission" date="2017-12" db="EMBL/GenBank/DDBJ databases">
        <title>Genome sequence of the Bar-tailed Godwit (Limosa lapponica baueri).</title>
        <authorList>
            <person name="Lima N.C.B."/>
            <person name="Parody-Merino A.M."/>
            <person name="Battley P.F."/>
            <person name="Fidler A.E."/>
            <person name="Prosdocimi F."/>
        </authorList>
    </citation>
    <scope>NUCLEOTIDE SEQUENCE [LARGE SCALE GENOMIC DNA]</scope>
</reference>
<feature type="region of interest" description="Disordered" evidence="1">
    <location>
        <begin position="1"/>
        <end position="20"/>
    </location>
</feature>
<dbReference type="Proteomes" id="UP000233556">
    <property type="component" value="Unassembled WGS sequence"/>
</dbReference>
<dbReference type="GO" id="GO:0007508">
    <property type="term" value="P:larval heart development"/>
    <property type="evidence" value="ECO:0007669"/>
    <property type="project" value="TreeGrafter"/>
</dbReference>
<evidence type="ECO:0000256" key="1">
    <source>
        <dbReference type="SAM" id="MobiDB-lite"/>
    </source>
</evidence>
<protein>
    <recommendedName>
        <fullName evidence="4">Rna-directed dna polymerase from mobile element jockey-like</fullName>
    </recommendedName>
</protein>